<protein>
    <recommendedName>
        <fullName evidence="7">Connectin</fullName>
    </recommendedName>
</protein>
<name>A0AAV2N3T0_9HYME</name>
<keyword evidence="2" id="KW-0677">Repeat</keyword>
<evidence type="ECO:0000313" key="5">
    <source>
        <dbReference type="EMBL" id="CAL1674282.1"/>
    </source>
</evidence>
<keyword evidence="6" id="KW-1185">Reference proteome</keyword>
<proteinExistence type="predicted"/>
<evidence type="ECO:0000256" key="1">
    <source>
        <dbReference type="ARBA" id="ARBA00022614"/>
    </source>
</evidence>
<gene>
    <name evidence="5" type="ORF">LPLAT_LOCUS980</name>
</gene>
<dbReference type="SUPFAM" id="SSF52058">
    <property type="entry name" value="L domain-like"/>
    <property type="match status" value="1"/>
</dbReference>
<dbReference type="FunFam" id="3.80.10.10:FF:001360">
    <property type="entry name" value="Uncharacterized protein"/>
    <property type="match status" value="1"/>
</dbReference>
<organism evidence="5 6">
    <name type="scientific">Lasius platythorax</name>
    <dbReference type="NCBI Taxonomy" id="488582"/>
    <lineage>
        <taxon>Eukaryota</taxon>
        <taxon>Metazoa</taxon>
        <taxon>Ecdysozoa</taxon>
        <taxon>Arthropoda</taxon>
        <taxon>Hexapoda</taxon>
        <taxon>Insecta</taxon>
        <taxon>Pterygota</taxon>
        <taxon>Neoptera</taxon>
        <taxon>Endopterygota</taxon>
        <taxon>Hymenoptera</taxon>
        <taxon>Apocrita</taxon>
        <taxon>Aculeata</taxon>
        <taxon>Formicoidea</taxon>
        <taxon>Formicidae</taxon>
        <taxon>Formicinae</taxon>
        <taxon>Lasius</taxon>
        <taxon>Lasius</taxon>
    </lineage>
</organism>
<sequence length="526" mass="60448">MRQFLYTSLILQLLLIILLVPSSLAVSRPRGKKKIVAKEAKEMNICDVQAQQAPMYCYCNNNGLQNATNANCWVMSKLERDDPMWGYFTSQIHLKELTFTVRQIDSLDYVPSQLLHQLKNLHTVIFQYAKFHEIVEHTFSNLVGIVKINLNRNMIVTLHKNAFENMRNLTDINLDENRISEINRDTFVNLPSLCKLYLNRNNISTVRDKAFKHLSLLQELELSSNQITSITHDTFYGLRNLQRLDLRNNQIAMIGKRNFAEMPELVELELDQNIITYISEKAFDGMHNLQKLRLSENLLMKLPQDFLAGAPGVYFLDLRENNLKTMTFDNIKPIVTNLYSTNSHFYLSDNELICDCKLAWIWGLRNETKNTKLRDALEELTCFLENNNATQKINNEGLGKIQPPAIAKEYSADNSRDDGNEYEADDSSYNDEIDENSSSNSNFYDKISSRMCCIKHLFELKLEELPCPELSREDLMASEQPSSRHENARVGSSGSSWFSSSSISVQTDQSVLVTFSLLLLSILLFT</sequence>
<evidence type="ECO:0000256" key="4">
    <source>
        <dbReference type="SAM" id="SignalP"/>
    </source>
</evidence>
<dbReference type="Proteomes" id="UP001497644">
    <property type="component" value="Chromosome 1"/>
</dbReference>
<feature type="chain" id="PRO_5043943150" description="Connectin" evidence="4">
    <location>
        <begin position="26"/>
        <end position="526"/>
    </location>
</feature>
<dbReference type="AlphaFoldDB" id="A0AAV2N3T0"/>
<dbReference type="InterPro" id="IPR001611">
    <property type="entry name" value="Leu-rich_rpt"/>
</dbReference>
<feature type="region of interest" description="Disordered" evidence="3">
    <location>
        <begin position="411"/>
        <end position="438"/>
    </location>
</feature>
<dbReference type="InterPro" id="IPR032675">
    <property type="entry name" value="LRR_dom_sf"/>
</dbReference>
<dbReference type="EMBL" id="OZ034824">
    <property type="protein sequence ID" value="CAL1674282.1"/>
    <property type="molecule type" value="Genomic_DNA"/>
</dbReference>
<dbReference type="FunFam" id="3.80.10.10:FF:000732">
    <property type="entry name" value="GD11101"/>
    <property type="match status" value="1"/>
</dbReference>
<dbReference type="PANTHER" id="PTHR24366">
    <property type="entry name" value="IG(IMMUNOGLOBULIN) AND LRR(LEUCINE RICH REPEAT) DOMAINS"/>
    <property type="match status" value="1"/>
</dbReference>
<evidence type="ECO:0000256" key="2">
    <source>
        <dbReference type="ARBA" id="ARBA00022737"/>
    </source>
</evidence>
<dbReference type="Pfam" id="PF13855">
    <property type="entry name" value="LRR_8"/>
    <property type="match status" value="3"/>
</dbReference>
<feature type="signal peptide" evidence="4">
    <location>
        <begin position="1"/>
        <end position="25"/>
    </location>
</feature>
<reference evidence="5 6" key="1">
    <citation type="submission" date="2024-04" db="EMBL/GenBank/DDBJ databases">
        <authorList>
            <consortium name="Molecular Ecology Group"/>
        </authorList>
    </citation>
    <scope>NUCLEOTIDE SEQUENCE [LARGE SCALE GENOMIC DNA]</scope>
</reference>
<evidence type="ECO:0000256" key="3">
    <source>
        <dbReference type="SAM" id="MobiDB-lite"/>
    </source>
</evidence>
<dbReference type="SMART" id="SM00369">
    <property type="entry name" value="LRR_TYP"/>
    <property type="match status" value="8"/>
</dbReference>
<evidence type="ECO:0008006" key="7">
    <source>
        <dbReference type="Google" id="ProtNLM"/>
    </source>
</evidence>
<feature type="compositionally biased region" description="Acidic residues" evidence="3">
    <location>
        <begin position="420"/>
        <end position="435"/>
    </location>
</feature>
<keyword evidence="4" id="KW-0732">Signal</keyword>
<dbReference type="Gene3D" id="3.80.10.10">
    <property type="entry name" value="Ribonuclease Inhibitor"/>
    <property type="match status" value="2"/>
</dbReference>
<dbReference type="PANTHER" id="PTHR24366:SF96">
    <property type="entry name" value="LEUCINE RICH REPEAT CONTAINING 53"/>
    <property type="match status" value="1"/>
</dbReference>
<keyword evidence="1" id="KW-0433">Leucine-rich repeat</keyword>
<accession>A0AAV2N3T0</accession>
<dbReference type="PROSITE" id="PS51450">
    <property type="entry name" value="LRR"/>
    <property type="match status" value="1"/>
</dbReference>
<evidence type="ECO:0000313" key="6">
    <source>
        <dbReference type="Proteomes" id="UP001497644"/>
    </source>
</evidence>
<dbReference type="InterPro" id="IPR003591">
    <property type="entry name" value="Leu-rich_rpt_typical-subtyp"/>
</dbReference>